<dbReference type="InterPro" id="IPR002035">
    <property type="entry name" value="VWF_A"/>
</dbReference>
<dbReference type="Gene3D" id="3.40.50.410">
    <property type="entry name" value="von Willebrand factor, type A domain"/>
    <property type="match status" value="4"/>
</dbReference>
<dbReference type="SUPFAM" id="SSF82895">
    <property type="entry name" value="TSP-1 type 1 repeat"/>
    <property type="match status" value="1"/>
</dbReference>
<dbReference type="PANTHER" id="PTHR24020">
    <property type="entry name" value="COLLAGEN ALPHA"/>
    <property type="match status" value="1"/>
</dbReference>
<proteinExistence type="predicted"/>
<dbReference type="CDD" id="cd01450">
    <property type="entry name" value="vWFA_subfamily_ECM"/>
    <property type="match status" value="2"/>
</dbReference>
<dbReference type="SMART" id="SM00327">
    <property type="entry name" value="VWA"/>
    <property type="match status" value="3"/>
</dbReference>
<dbReference type="Pfam" id="PF00090">
    <property type="entry name" value="TSP_1"/>
    <property type="match status" value="1"/>
</dbReference>
<feature type="domain" description="VWFA" evidence="1">
    <location>
        <begin position="14"/>
        <end position="202"/>
    </location>
</feature>
<dbReference type="InterPro" id="IPR036465">
    <property type="entry name" value="vWFA_dom_sf"/>
</dbReference>
<evidence type="ECO:0000313" key="2">
    <source>
        <dbReference type="EMBL" id="RMX44992.1"/>
    </source>
</evidence>
<comment type="caution">
    <text evidence="2">The sequence shown here is derived from an EMBL/GenBank/DDBJ whole genome shotgun (WGS) entry which is preliminary data.</text>
</comment>
<evidence type="ECO:0000313" key="3">
    <source>
        <dbReference type="Proteomes" id="UP000275408"/>
    </source>
</evidence>
<dbReference type="PROSITE" id="PS50092">
    <property type="entry name" value="TSP1"/>
    <property type="match status" value="1"/>
</dbReference>
<protein>
    <recommendedName>
        <fullName evidence="1">VWFA domain-containing protein</fullName>
    </recommendedName>
</protein>
<feature type="domain" description="VWFA" evidence="1">
    <location>
        <begin position="216"/>
        <end position="519"/>
    </location>
</feature>
<dbReference type="SUPFAM" id="SSF53300">
    <property type="entry name" value="vWA-like"/>
    <property type="match status" value="3"/>
</dbReference>
<dbReference type="Pfam" id="PF00092">
    <property type="entry name" value="VWA"/>
    <property type="match status" value="3"/>
</dbReference>
<accession>A0A3M6TUA4</accession>
<dbReference type="OrthoDB" id="6132182at2759"/>
<evidence type="ECO:0000259" key="1">
    <source>
        <dbReference type="PROSITE" id="PS50234"/>
    </source>
</evidence>
<gene>
    <name evidence="2" type="ORF">pdam_00022360</name>
</gene>
<dbReference type="InterPro" id="IPR050525">
    <property type="entry name" value="ECM_Assembly_Org"/>
</dbReference>
<dbReference type="InterPro" id="IPR000884">
    <property type="entry name" value="TSP1_rpt"/>
</dbReference>
<keyword evidence="3" id="KW-1185">Reference proteome</keyword>
<dbReference type="PROSITE" id="PS50234">
    <property type="entry name" value="VWFA"/>
    <property type="match status" value="3"/>
</dbReference>
<dbReference type="InterPro" id="IPR036383">
    <property type="entry name" value="TSP1_rpt_sf"/>
</dbReference>
<dbReference type="Gene3D" id="2.20.100.10">
    <property type="entry name" value="Thrombospondin type-1 (TSP1) repeat"/>
    <property type="match status" value="1"/>
</dbReference>
<organism evidence="2 3">
    <name type="scientific">Pocillopora damicornis</name>
    <name type="common">Cauliflower coral</name>
    <name type="synonym">Millepora damicornis</name>
    <dbReference type="NCBI Taxonomy" id="46731"/>
    <lineage>
        <taxon>Eukaryota</taxon>
        <taxon>Metazoa</taxon>
        <taxon>Cnidaria</taxon>
        <taxon>Anthozoa</taxon>
        <taxon>Hexacorallia</taxon>
        <taxon>Scleractinia</taxon>
        <taxon>Astrocoeniina</taxon>
        <taxon>Pocilloporidae</taxon>
        <taxon>Pocillopora</taxon>
    </lineage>
</organism>
<dbReference type="EMBL" id="RCHS01002917">
    <property type="protein sequence ID" value="RMX44992.1"/>
    <property type="molecule type" value="Genomic_DNA"/>
</dbReference>
<sequence length="740" mass="83118">MSRLVGGCRDQKMDIAILADVSKSMTPEERSDQIKLINKLVEKKGVSFSGNHFAFMTFAKEVIIESNFNDQSYYEEGKLKDLVQEKSSVIPKFWGTRIDLAMDLAAKELFSEQGGDRPDAKNVLVMFTDGKPVKTKWDERPDIPFEDFLEALESKDVSVIVVAVGEKLFQEKTTMSKIAGTPKGELLLYPNFDDLPGHLDDIVKATCGKCPDQKMDIAILADVSKSMDRRQRSKKIELINEILEKKGVSSSGNHFALVTFAKEVVIESNFNDQSYFEENKLKDLVQEKLNVIPKFWGTRTDLAMDLVARELFTEQGGDRSNAENFIIMFTDGKPFKSKWDERPDIPFEDSLEVLKLPNQVKILLLFSLLQVIDGGYTEWSESECSVSCGEGKKTLTRTCTNPPPFNGGKDCSELGPAKKTVKCNEGLCREYSSSSFKKDSSVTTSELKNKISEICFILRPHLYITSLFHLILSFEKDVSTVAVGIGKNVQKETLRQIAGGGSVVEVDDFDKLKGTIEEIKSKACSGDCHDQILDIAILADVSRSMNFRQRRAKIKLIDDLVEKKGVSPSGNHFALITFAKDVIIESDFNNKSNYEEDKLKHFVQKTVYVKPKAWGTRTDLAMDLAAKELFTEQRGDRPGAKNIIILFTDGKPFKSRRDKRRVIPFKDSIKVLESKGVSIIVVGVGRNVFRAKRNMYEMAGERGKVLLYPSFDDLPGHLDDIVKATCGKLSLLNCFIFRCV</sequence>
<dbReference type="AlphaFoldDB" id="A0A3M6TUA4"/>
<reference evidence="2 3" key="1">
    <citation type="journal article" date="2018" name="Sci. Rep.">
        <title>Comparative analysis of the Pocillopora damicornis genome highlights role of immune system in coral evolution.</title>
        <authorList>
            <person name="Cunning R."/>
            <person name="Bay R.A."/>
            <person name="Gillette P."/>
            <person name="Baker A.C."/>
            <person name="Traylor-Knowles N."/>
        </authorList>
    </citation>
    <scope>NUCLEOTIDE SEQUENCE [LARGE SCALE GENOMIC DNA]</scope>
    <source>
        <strain evidence="2">RSMAS</strain>
        <tissue evidence="2">Whole animal</tissue>
    </source>
</reference>
<name>A0A3M6TUA4_POCDA</name>
<dbReference type="Proteomes" id="UP000275408">
    <property type="component" value="Unassembled WGS sequence"/>
</dbReference>
<dbReference type="SMART" id="SM00209">
    <property type="entry name" value="TSP1"/>
    <property type="match status" value="1"/>
</dbReference>
<feature type="domain" description="VWFA" evidence="1">
    <location>
        <begin position="534"/>
        <end position="721"/>
    </location>
</feature>
<dbReference type="CDD" id="cd00198">
    <property type="entry name" value="vWFA"/>
    <property type="match status" value="1"/>
</dbReference>